<dbReference type="GO" id="GO:0003723">
    <property type="term" value="F:RNA binding"/>
    <property type="evidence" value="ECO:0007669"/>
    <property type="project" value="InterPro"/>
</dbReference>
<protein>
    <recommendedName>
        <fullName evidence="2">Anti-sigma factor antagonist</fullName>
    </recommendedName>
</protein>
<dbReference type="Gene3D" id="1.10.10.10">
    <property type="entry name" value="Winged helix-like DNA-binding domain superfamily/Winged helix DNA-binding domain"/>
    <property type="match status" value="1"/>
</dbReference>
<dbReference type="CDD" id="cd07043">
    <property type="entry name" value="STAS_anti-anti-sigma_factors"/>
    <property type="match status" value="1"/>
</dbReference>
<name>A0A840IZR0_9PSEU</name>
<dbReference type="InterPro" id="IPR036388">
    <property type="entry name" value="WH-like_DNA-bd_sf"/>
</dbReference>
<dbReference type="InterPro" id="IPR002645">
    <property type="entry name" value="STAS_dom"/>
</dbReference>
<proteinExistence type="inferred from homology"/>
<comment type="caution">
    <text evidence="5">The sequence shown here is derived from an EMBL/GenBank/DDBJ whole genome shotgun (WGS) entry which is preliminary data.</text>
</comment>
<gene>
    <name evidence="5" type="ORF">BJY18_004380</name>
</gene>
<dbReference type="PANTHER" id="PTHR33495">
    <property type="entry name" value="ANTI-SIGMA FACTOR ANTAGONIST TM_1081-RELATED-RELATED"/>
    <property type="match status" value="1"/>
</dbReference>
<evidence type="ECO:0000259" key="4">
    <source>
        <dbReference type="PROSITE" id="PS50921"/>
    </source>
</evidence>
<dbReference type="EMBL" id="JACHMG010000001">
    <property type="protein sequence ID" value="MBB4686895.1"/>
    <property type="molecule type" value="Genomic_DNA"/>
</dbReference>
<dbReference type="InterPro" id="IPR003658">
    <property type="entry name" value="Anti-sigma_ant"/>
</dbReference>
<dbReference type="RefSeq" id="WP_184781682.1">
    <property type="nucleotide sequence ID" value="NZ_JACHMG010000001.1"/>
</dbReference>
<keyword evidence="6" id="KW-1185">Reference proteome</keyword>
<dbReference type="GO" id="GO:0043856">
    <property type="term" value="F:anti-sigma factor antagonist activity"/>
    <property type="evidence" value="ECO:0007669"/>
    <property type="project" value="InterPro"/>
</dbReference>
<dbReference type="SUPFAM" id="SSF52091">
    <property type="entry name" value="SpoIIaa-like"/>
    <property type="match status" value="1"/>
</dbReference>
<dbReference type="Gene3D" id="3.30.750.24">
    <property type="entry name" value="STAS domain"/>
    <property type="match status" value="1"/>
</dbReference>
<sequence>MSAALSVGVDSGQPIPTVTAKGEVDLTTTSVWREAWSRLWQAGVTAPVVLADTTGVTFFGSAGITVLLEMVREARERGLELAVAASTTVRRSLQIVGVDSLIRVYDTLDEAQEHIGAARAGEANGNGAYWKPPAVPRPREDATPAELVRYLRAENLQLREALETRTVLEQAKGIVMAREEVSSDEAFEMLRRLSQRTNVKVYDLSAQLINRVARRGSRR</sequence>
<accession>A0A840IZR0</accession>
<dbReference type="InterPro" id="IPR005561">
    <property type="entry name" value="ANTAR"/>
</dbReference>
<dbReference type="Proteomes" id="UP000581769">
    <property type="component" value="Unassembled WGS sequence"/>
</dbReference>
<reference evidence="5 6" key="1">
    <citation type="submission" date="2020-08" db="EMBL/GenBank/DDBJ databases">
        <title>Sequencing the genomes of 1000 actinobacteria strains.</title>
        <authorList>
            <person name="Klenk H.-P."/>
        </authorList>
    </citation>
    <scope>NUCLEOTIDE SEQUENCE [LARGE SCALE GENOMIC DNA]</scope>
    <source>
        <strain evidence="5 6">DSM 45859</strain>
    </source>
</reference>
<organism evidence="5 6">
    <name type="scientific">Amycolatopsis jiangsuensis</name>
    <dbReference type="NCBI Taxonomy" id="1181879"/>
    <lineage>
        <taxon>Bacteria</taxon>
        <taxon>Bacillati</taxon>
        <taxon>Actinomycetota</taxon>
        <taxon>Actinomycetes</taxon>
        <taxon>Pseudonocardiales</taxon>
        <taxon>Pseudonocardiaceae</taxon>
        <taxon>Amycolatopsis</taxon>
    </lineage>
</organism>
<dbReference type="Pfam" id="PF03861">
    <property type="entry name" value="ANTAR"/>
    <property type="match status" value="1"/>
</dbReference>
<feature type="domain" description="ANTAR" evidence="4">
    <location>
        <begin position="148"/>
        <end position="209"/>
    </location>
</feature>
<dbReference type="PROSITE" id="PS50801">
    <property type="entry name" value="STAS"/>
    <property type="match status" value="1"/>
</dbReference>
<dbReference type="PROSITE" id="PS50921">
    <property type="entry name" value="ANTAR"/>
    <property type="match status" value="1"/>
</dbReference>
<evidence type="ECO:0000259" key="3">
    <source>
        <dbReference type="PROSITE" id="PS50801"/>
    </source>
</evidence>
<dbReference type="Pfam" id="PF01740">
    <property type="entry name" value="STAS"/>
    <property type="match status" value="1"/>
</dbReference>
<comment type="similarity">
    <text evidence="1 2">Belongs to the anti-sigma-factor antagonist family.</text>
</comment>
<evidence type="ECO:0000256" key="2">
    <source>
        <dbReference type="RuleBase" id="RU003749"/>
    </source>
</evidence>
<evidence type="ECO:0000256" key="1">
    <source>
        <dbReference type="ARBA" id="ARBA00009013"/>
    </source>
</evidence>
<dbReference type="AlphaFoldDB" id="A0A840IZR0"/>
<dbReference type="InterPro" id="IPR036513">
    <property type="entry name" value="STAS_dom_sf"/>
</dbReference>
<evidence type="ECO:0000313" key="6">
    <source>
        <dbReference type="Proteomes" id="UP000581769"/>
    </source>
</evidence>
<dbReference type="SMART" id="SM01012">
    <property type="entry name" value="ANTAR"/>
    <property type="match status" value="1"/>
</dbReference>
<dbReference type="NCBIfam" id="TIGR00377">
    <property type="entry name" value="ant_ant_sig"/>
    <property type="match status" value="1"/>
</dbReference>
<dbReference type="InterPro" id="IPR011006">
    <property type="entry name" value="CheY-like_superfamily"/>
</dbReference>
<feature type="domain" description="STAS" evidence="3">
    <location>
        <begin position="5"/>
        <end position="115"/>
    </location>
</feature>
<evidence type="ECO:0000313" key="5">
    <source>
        <dbReference type="EMBL" id="MBB4686895.1"/>
    </source>
</evidence>
<dbReference type="SUPFAM" id="SSF52172">
    <property type="entry name" value="CheY-like"/>
    <property type="match status" value="1"/>
</dbReference>